<gene>
    <name evidence="2" type="ORF">LCGC14_3091110</name>
</gene>
<sequence length="95" mass="10845">MNMLNHDSKSRSILKTITWRTVASLDTFGIAWWVTGNPWAGASIAGIEIVTKIIFYYLHERAWSHAAVGALSHEKVQDETLSDFVHHHQPHPFKH</sequence>
<dbReference type="EMBL" id="LAZR01066322">
    <property type="protein sequence ID" value="KKK53804.1"/>
    <property type="molecule type" value="Genomic_DNA"/>
</dbReference>
<accession>A0A0F8YHV6</accession>
<dbReference type="InterPro" id="IPR018638">
    <property type="entry name" value="DUF2061_membrane"/>
</dbReference>
<dbReference type="Pfam" id="PF09834">
    <property type="entry name" value="DUF2061"/>
    <property type="match status" value="1"/>
</dbReference>
<name>A0A0F8YHV6_9ZZZZ</name>
<comment type="caution">
    <text evidence="2">The sequence shown here is derived from an EMBL/GenBank/DDBJ whole genome shotgun (WGS) entry which is preliminary data.</text>
</comment>
<organism evidence="2">
    <name type="scientific">marine sediment metagenome</name>
    <dbReference type="NCBI Taxonomy" id="412755"/>
    <lineage>
        <taxon>unclassified sequences</taxon>
        <taxon>metagenomes</taxon>
        <taxon>ecological metagenomes</taxon>
    </lineage>
</organism>
<reference evidence="2" key="1">
    <citation type="journal article" date="2015" name="Nature">
        <title>Complex archaea that bridge the gap between prokaryotes and eukaryotes.</title>
        <authorList>
            <person name="Spang A."/>
            <person name="Saw J.H."/>
            <person name="Jorgensen S.L."/>
            <person name="Zaremba-Niedzwiedzka K."/>
            <person name="Martijn J."/>
            <person name="Lind A.E."/>
            <person name="van Eijk R."/>
            <person name="Schleper C."/>
            <person name="Guy L."/>
            <person name="Ettema T.J."/>
        </authorList>
    </citation>
    <scope>NUCLEOTIDE SEQUENCE</scope>
</reference>
<dbReference type="AlphaFoldDB" id="A0A0F8YHV6"/>
<protein>
    <recommendedName>
        <fullName evidence="1">DUF2061 domain-containing protein</fullName>
    </recommendedName>
</protein>
<evidence type="ECO:0000313" key="2">
    <source>
        <dbReference type="EMBL" id="KKK53804.1"/>
    </source>
</evidence>
<evidence type="ECO:0000259" key="1">
    <source>
        <dbReference type="Pfam" id="PF09834"/>
    </source>
</evidence>
<proteinExistence type="predicted"/>
<feature type="domain" description="DUF2061" evidence="1">
    <location>
        <begin position="13"/>
        <end position="64"/>
    </location>
</feature>
<feature type="non-terminal residue" evidence="2">
    <location>
        <position position="95"/>
    </location>
</feature>